<dbReference type="EMBL" id="QANS01000001">
    <property type="protein sequence ID" value="PTU32709.1"/>
    <property type="molecule type" value="Genomic_DNA"/>
</dbReference>
<organism evidence="6 7">
    <name type="scientific">Stenotrophobium rhamnosiphilum</name>
    <dbReference type="NCBI Taxonomy" id="2029166"/>
    <lineage>
        <taxon>Bacteria</taxon>
        <taxon>Pseudomonadati</taxon>
        <taxon>Pseudomonadota</taxon>
        <taxon>Gammaproteobacteria</taxon>
        <taxon>Nevskiales</taxon>
        <taxon>Nevskiaceae</taxon>
        <taxon>Stenotrophobium</taxon>
    </lineage>
</organism>
<evidence type="ECO:0000256" key="3">
    <source>
        <dbReference type="ARBA" id="ARBA00022553"/>
    </source>
</evidence>
<dbReference type="RefSeq" id="WP_107938417.1">
    <property type="nucleotide sequence ID" value="NZ_QANS01000001.1"/>
</dbReference>
<dbReference type="InterPro" id="IPR036890">
    <property type="entry name" value="HATPase_C_sf"/>
</dbReference>
<proteinExistence type="predicted"/>
<dbReference type="AlphaFoldDB" id="A0A2T5MJI8"/>
<name>A0A2T5MJI8_9GAMM</name>
<evidence type="ECO:0000256" key="1">
    <source>
        <dbReference type="ARBA" id="ARBA00000085"/>
    </source>
</evidence>
<evidence type="ECO:0000313" key="7">
    <source>
        <dbReference type="Proteomes" id="UP000244248"/>
    </source>
</evidence>
<reference evidence="6 7" key="1">
    <citation type="submission" date="2018-04" db="EMBL/GenBank/DDBJ databases">
        <title>Novel species isolated from glacier.</title>
        <authorList>
            <person name="Liu Q."/>
            <person name="Xin Y.-H."/>
        </authorList>
    </citation>
    <scope>NUCLEOTIDE SEQUENCE [LARGE SCALE GENOMIC DNA]</scope>
    <source>
        <strain evidence="6 7">GT1R17</strain>
    </source>
</reference>
<dbReference type="PANTHER" id="PTHR43065">
    <property type="entry name" value="SENSOR HISTIDINE KINASE"/>
    <property type="match status" value="1"/>
</dbReference>
<dbReference type="InterPro" id="IPR003661">
    <property type="entry name" value="HisK_dim/P_dom"/>
</dbReference>
<feature type="transmembrane region" description="Helical" evidence="4">
    <location>
        <begin position="107"/>
        <end position="128"/>
    </location>
</feature>
<evidence type="ECO:0000313" key="6">
    <source>
        <dbReference type="EMBL" id="PTU32709.1"/>
    </source>
</evidence>
<feature type="transmembrane region" description="Helical" evidence="4">
    <location>
        <begin position="21"/>
        <end position="40"/>
    </location>
</feature>
<dbReference type="SUPFAM" id="SSF47384">
    <property type="entry name" value="Homodimeric domain of signal transducing histidine kinase"/>
    <property type="match status" value="1"/>
</dbReference>
<dbReference type="SMART" id="SM00387">
    <property type="entry name" value="HATPase_c"/>
    <property type="match status" value="1"/>
</dbReference>
<feature type="transmembrane region" description="Helical" evidence="4">
    <location>
        <begin position="52"/>
        <end position="72"/>
    </location>
</feature>
<keyword evidence="4" id="KW-1133">Transmembrane helix</keyword>
<sequence>MSVAASQRDSTHADWRLLRLLSLYRLVLISALLIAYETGFSGVIFEQTLSKLFRYTCDAYAIVALALLLPLFARRPSLTTQAQIQFAIDAIALGLLVYASGGVPNGMGILLITPGIATAILQTPRIALLQAAGATLVMFSEELLRQSSIGFVASEFTVTGFLGLMFFATMMSANTVAVRARRSEALAERVGSDLANMSRLNDSIIENMHTGVLVVNAQRRLRSSNTAAGRLLHTNLTNGHALATGAPELDIALRDWMVGAAPTPTVLSAGMVDVIPRFTRLGWGDDAPVLILLEDAGALREQAQQMKLAALGRLSASIAHEIRNPLSAISHAGQLLAESSELQGENQRLLGMIQRHGARIEKIIRDVLSISRRETREIATLPLRSWLVRTANLYQEGHPLQQRPIELADIPTSLMVEFDPDHLQQVLFNLWDNSFEHAREYNVLVFVNAGPARGGAVWLEVRDNGPGIPEELVEQVFEPFFTTAAHGTGLGLYLSRSLCEYNQAKLVHVPQPEGTCFRILFSQDKHS</sequence>
<keyword evidence="4" id="KW-0812">Transmembrane</keyword>
<dbReference type="CDD" id="cd00082">
    <property type="entry name" value="HisKA"/>
    <property type="match status" value="1"/>
</dbReference>
<dbReference type="PROSITE" id="PS50109">
    <property type="entry name" value="HIS_KIN"/>
    <property type="match status" value="1"/>
</dbReference>
<dbReference type="Pfam" id="PF25323">
    <property type="entry name" value="6TM_PilS"/>
    <property type="match status" value="1"/>
</dbReference>
<accession>A0A2T5MJI8</accession>
<dbReference type="SUPFAM" id="SSF55874">
    <property type="entry name" value="ATPase domain of HSP90 chaperone/DNA topoisomerase II/histidine kinase"/>
    <property type="match status" value="1"/>
</dbReference>
<dbReference type="InterPro" id="IPR036097">
    <property type="entry name" value="HisK_dim/P_sf"/>
</dbReference>
<dbReference type="InterPro" id="IPR003594">
    <property type="entry name" value="HATPase_dom"/>
</dbReference>
<dbReference type="OrthoDB" id="9815750at2"/>
<dbReference type="PRINTS" id="PR00344">
    <property type="entry name" value="BCTRLSENSOR"/>
</dbReference>
<dbReference type="InterPro" id="IPR005467">
    <property type="entry name" value="His_kinase_dom"/>
</dbReference>
<evidence type="ECO:0000259" key="5">
    <source>
        <dbReference type="PROSITE" id="PS50109"/>
    </source>
</evidence>
<dbReference type="GO" id="GO:0000155">
    <property type="term" value="F:phosphorelay sensor kinase activity"/>
    <property type="evidence" value="ECO:0007669"/>
    <property type="project" value="InterPro"/>
</dbReference>
<dbReference type="EC" id="2.7.13.3" evidence="2"/>
<evidence type="ECO:0000256" key="4">
    <source>
        <dbReference type="SAM" id="Phobius"/>
    </source>
</evidence>
<dbReference type="Pfam" id="PF02518">
    <property type="entry name" value="HATPase_c"/>
    <property type="match status" value="1"/>
</dbReference>
<keyword evidence="3" id="KW-0597">Phosphoprotein</keyword>
<dbReference type="PANTHER" id="PTHR43065:SF52">
    <property type="entry name" value="SENSOR PROTEIN KINASE PILS"/>
    <property type="match status" value="1"/>
</dbReference>
<evidence type="ECO:0000256" key="2">
    <source>
        <dbReference type="ARBA" id="ARBA00012438"/>
    </source>
</evidence>
<dbReference type="SMART" id="SM00388">
    <property type="entry name" value="HisKA"/>
    <property type="match status" value="1"/>
</dbReference>
<comment type="catalytic activity">
    <reaction evidence="1">
        <text>ATP + protein L-histidine = ADP + protein N-phospho-L-histidine.</text>
        <dbReference type="EC" id="2.7.13.3"/>
    </reaction>
</comment>
<feature type="domain" description="Histidine kinase" evidence="5">
    <location>
        <begin position="317"/>
        <end position="525"/>
    </location>
</feature>
<comment type="caution">
    <text evidence="6">The sequence shown here is derived from an EMBL/GenBank/DDBJ whole genome shotgun (WGS) entry which is preliminary data.</text>
</comment>
<dbReference type="Proteomes" id="UP000244248">
    <property type="component" value="Unassembled WGS sequence"/>
</dbReference>
<protein>
    <recommendedName>
        <fullName evidence="2">histidine kinase</fullName>
        <ecNumber evidence="2">2.7.13.3</ecNumber>
    </recommendedName>
</protein>
<feature type="transmembrane region" description="Helical" evidence="4">
    <location>
        <begin position="84"/>
        <end position="101"/>
    </location>
</feature>
<keyword evidence="7" id="KW-1185">Reference proteome</keyword>
<dbReference type="InterPro" id="IPR004358">
    <property type="entry name" value="Sig_transdc_His_kin-like_C"/>
</dbReference>
<dbReference type="Gene3D" id="3.30.565.10">
    <property type="entry name" value="Histidine kinase-like ATPase, C-terminal domain"/>
    <property type="match status" value="1"/>
</dbReference>
<dbReference type="Gene3D" id="1.10.287.130">
    <property type="match status" value="1"/>
</dbReference>
<gene>
    <name evidence="6" type="ORF">CJD38_00870</name>
</gene>
<dbReference type="Pfam" id="PF00512">
    <property type="entry name" value="HisKA"/>
    <property type="match status" value="1"/>
</dbReference>
<dbReference type="CDD" id="cd00075">
    <property type="entry name" value="HATPase"/>
    <property type="match status" value="1"/>
</dbReference>
<keyword evidence="4" id="KW-0472">Membrane</keyword>
<feature type="transmembrane region" description="Helical" evidence="4">
    <location>
        <begin position="149"/>
        <end position="173"/>
    </location>
</feature>